<comment type="caution">
    <text evidence="1">The sequence shown here is derived from an EMBL/GenBank/DDBJ whole genome shotgun (WGS) entry which is preliminary data.</text>
</comment>
<sequence>MNKTMKQTLLNNWYPMRWVALVAGVSFAAMGAWHADLVSVILGGFFLFQAATNTGCLCRNCSVPAQVTDEAGRNIDDVEFTEIKEE</sequence>
<dbReference type="Proteomes" id="UP000218831">
    <property type="component" value="Unassembled WGS sequence"/>
</dbReference>
<reference evidence="1 2" key="1">
    <citation type="submission" date="2017-08" db="EMBL/GenBank/DDBJ databases">
        <title>Aliifodinibius alkalisoli sp. nov., isolated from saline alkaline soil.</title>
        <authorList>
            <person name="Liu D."/>
            <person name="Zhang G."/>
        </authorList>
    </citation>
    <scope>NUCLEOTIDE SEQUENCE [LARGE SCALE GENOMIC DNA]</scope>
    <source>
        <strain evidence="1 2">WN023</strain>
    </source>
</reference>
<name>A0A2A2GCL9_9BACT</name>
<proteinExistence type="predicted"/>
<dbReference type="AlphaFoldDB" id="A0A2A2GCL9"/>
<keyword evidence="2" id="KW-1185">Reference proteome</keyword>
<dbReference type="RefSeq" id="WP_095605235.1">
    <property type="nucleotide sequence ID" value="NZ_NSKE01000002.1"/>
</dbReference>
<evidence type="ECO:0000313" key="1">
    <source>
        <dbReference type="EMBL" id="PAU95108.1"/>
    </source>
</evidence>
<evidence type="ECO:0000313" key="2">
    <source>
        <dbReference type="Proteomes" id="UP000218831"/>
    </source>
</evidence>
<gene>
    <name evidence="1" type="ORF">CK503_02595</name>
</gene>
<dbReference type="EMBL" id="NSKE01000002">
    <property type="protein sequence ID" value="PAU95108.1"/>
    <property type="molecule type" value="Genomic_DNA"/>
</dbReference>
<accession>A0A2A2GCL9</accession>
<organism evidence="1 2">
    <name type="scientific">Fodinibius salipaludis</name>
    <dbReference type="NCBI Taxonomy" id="2032627"/>
    <lineage>
        <taxon>Bacteria</taxon>
        <taxon>Pseudomonadati</taxon>
        <taxon>Balneolota</taxon>
        <taxon>Balneolia</taxon>
        <taxon>Balneolales</taxon>
        <taxon>Balneolaceae</taxon>
        <taxon>Fodinibius</taxon>
    </lineage>
</organism>
<protein>
    <recommendedName>
        <fullName evidence="3">DUF2892 domain-containing protein</fullName>
    </recommendedName>
</protein>
<dbReference type="OrthoDB" id="1049592at2"/>
<evidence type="ECO:0008006" key="3">
    <source>
        <dbReference type="Google" id="ProtNLM"/>
    </source>
</evidence>